<sequence length="410" mass="45414">RARLLVTLSSLHLYRSRALGALTRKRKAFAKLVRQDRLLLQQAGVDYSAKLANAEKGVRHTAKVVEQILDHACAYYAVARKEVVAFARATESGSGGAGDHTHLTQALKHFVRDYSTEGTAERKRTFGLIQGWLAQEFPEGGREGVTILLPGCGVGGLLWEVAAMGFEAVGVEWSFWMNIMQHFVGSAGPVPIMDTGLEVNGDEHKGQHTIYPYIDWWSHHVTNSNMTRPLHFPHSYAPLPSAIPPPSSSNIIYPLVDTHAAHRVFLYESDFTTIHPLFSPPLYACIITLFFLDTAQSIPTYLRKIHDYLLPGGVWINLGPLLYGTKPWVELSLEEVVAVAEGMGFVFDDIVGKMRKEGPEGGWREGSGDYDGWVDTLGSGKVVGLRAGYNIDWKGIGRNEYLAQAWVARK</sequence>
<reference evidence="1 2" key="1">
    <citation type="journal article" date="2018" name="Nat. Ecol. Evol.">
        <title>Pezizomycetes genomes reveal the molecular basis of ectomycorrhizal truffle lifestyle.</title>
        <authorList>
            <person name="Murat C."/>
            <person name="Payen T."/>
            <person name="Noel B."/>
            <person name="Kuo A."/>
            <person name="Morin E."/>
            <person name="Chen J."/>
            <person name="Kohler A."/>
            <person name="Krizsan K."/>
            <person name="Balestrini R."/>
            <person name="Da Silva C."/>
            <person name="Montanini B."/>
            <person name="Hainaut M."/>
            <person name="Levati E."/>
            <person name="Barry K.W."/>
            <person name="Belfiori B."/>
            <person name="Cichocki N."/>
            <person name="Clum A."/>
            <person name="Dockter R.B."/>
            <person name="Fauchery L."/>
            <person name="Guy J."/>
            <person name="Iotti M."/>
            <person name="Le Tacon F."/>
            <person name="Lindquist E.A."/>
            <person name="Lipzen A."/>
            <person name="Malagnac F."/>
            <person name="Mello A."/>
            <person name="Molinier V."/>
            <person name="Miyauchi S."/>
            <person name="Poulain J."/>
            <person name="Riccioni C."/>
            <person name="Rubini A."/>
            <person name="Sitrit Y."/>
            <person name="Splivallo R."/>
            <person name="Traeger S."/>
            <person name="Wang M."/>
            <person name="Zifcakova L."/>
            <person name="Wipf D."/>
            <person name="Zambonelli A."/>
            <person name="Paolocci F."/>
            <person name="Nowrousian M."/>
            <person name="Ottonello S."/>
            <person name="Baldrian P."/>
            <person name="Spatafora J.W."/>
            <person name="Henrissat B."/>
            <person name="Nagy L.G."/>
            <person name="Aury J.M."/>
            <person name="Wincker P."/>
            <person name="Grigoriev I.V."/>
            <person name="Bonfante P."/>
            <person name="Martin F.M."/>
        </authorList>
    </citation>
    <scope>NUCLEOTIDE SEQUENCE [LARGE SCALE GENOMIC DNA]</scope>
    <source>
        <strain evidence="1 2">ATCC MYA-4762</strain>
    </source>
</reference>
<protein>
    <submittedName>
        <fullName evidence="1">N2227-domain-containing protein</fullName>
    </submittedName>
</protein>
<dbReference type="PANTHER" id="PTHR12303">
    <property type="entry name" value="CARNOSINE N-METHYLTRANSFERASE"/>
    <property type="match status" value="1"/>
</dbReference>
<dbReference type="AlphaFoldDB" id="A0A3N4LWL1"/>
<dbReference type="EMBL" id="ML121537">
    <property type="protein sequence ID" value="RPB25572.1"/>
    <property type="molecule type" value="Genomic_DNA"/>
</dbReference>
<feature type="non-terminal residue" evidence="1">
    <location>
        <position position="410"/>
    </location>
</feature>
<name>A0A3N4LWL1_9PEZI</name>
<dbReference type="SMART" id="SM01296">
    <property type="entry name" value="N2227"/>
    <property type="match status" value="1"/>
</dbReference>
<dbReference type="InterPro" id="IPR029063">
    <property type="entry name" value="SAM-dependent_MTases_sf"/>
</dbReference>
<dbReference type="Proteomes" id="UP000267821">
    <property type="component" value="Unassembled WGS sequence"/>
</dbReference>
<evidence type="ECO:0000313" key="1">
    <source>
        <dbReference type="EMBL" id="RPB25572.1"/>
    </source>
</evidence>
<dbReference type="STRING" id="1051890.A0A3N4LWL1"/>
<dbReference type="GO" id="GO:0008757">
    <property type="term" value="F:S-adenosylmethionine-dependent methyltransferase activity"/>
    <property type="evidence" value="ECO:0007669"/>
    <property type="project" value="InterPro"/>
</dbReference>
<evidence type="ECO:0000313" key="2">
    <source>
        <dbReference type="Proteomes" id="UP000267821"/>
    </source>
</evidence>
<dbReference type="Gene3D" id="3.40.50.150">
    <property type="entry name" value="Vaccinia Virus protein VP39"/>
    <property type="match status" value="1"/>
</dbReference>
<feature type="non-terminal residue" evidence="1">
    <location>
        <position position="1"/>
    </location>
</feature>
<dbReference type="OrthoDB" id="978at2759"/>
<proteinExistence type="predicted"/>
<organism evidence="1 2">
    <name type="scientific">Terfezia boudieri ATCC MYA-4762</name>
    <dbReference type="NCBI Taxonomy" id="1051890"/>
    <lineage>
        <taxon>Eukaryota</taxon>
        <taxon>Fungi</taxon>
        <taxon>Dikarya</taxon>
        <taxon>Ascomycota</taxon>
        <taxon>Pezizomycotina</taxon>
        <taxon>Pezizomycetes</taxon>
        <taxon>Pezizales</taxon>
        <taxon>Pezizaceae</taxon>
        <taxon>Terfezia</taxon>
    </lineage>
</organism>
<keyword evidence="2" id="KW-1185">Reference proteome</keyword>
<dbReference type="InterPro" id="IPR012901">
    <property type="entry name" value="CARME"/>
</dbReference>
<gene>
    <name evidence="1" type="ORF">L211DRAFT_774544</name>
</gene>
<accession>A0A3N4LWL1</accession>
<dbReference type="Pfam" id="PF07942">
    <property type="entry name" value="CARME"/>
    <property type="match status" value="1"/>
</dbReference>
<dbReference type="SUPFAM" id="SSF53335">
    <property type="entry name" value="S-adenosyl-L-methionine-dependent methyltransferases"/>
    <property type="match status" value="1"/>
</dbReference>
<dbReference type="InParanoid" id="A0A3N4LWL1"/>
<dbReference type="PANTHER" id="PTHR12303:SF13">
    <property type="match status" value="1"/>
</dbReference>